<evidence type="ECO:0000313" key="2">
    <source>
        <dbReference type="Proteomes" id="UP001732700"/>
    </source>
</evidence>
<organism evidence="1 2">
    <name type="scientific">Avena sativa</name>
    <name type="common">Oat</name>
    <dbReference type="NCBI Taxonomy" id="4498"/>
    <lineage>
        <taxon>Eukaryota</taxon>
        <taxon>Viridiplantae</taxon>
        <taxon>Streptophyta</taxon>
        <taxon>Embryophyta</taxon>
        <taxon>Tracheophyta</taxon>
        <taxon>Spermatophyta</taxon>
        <taxon>Magnoliopsida</taxon>
        <taxon>Liliopsida</taxon>
        <taxon>Poales</taxon>
        <taxon>Poaceae</taxon>
        <taxon>BOP clade</taxon>
        <taxon>Pooideae</taxon>
        <taxon>Poodae</taxon>
        <taxon>Poeae</taxon>
        <taxon>Poeae Chloroplast Group 1 (Aveneae type)</taxon>
        <taxon>Aveninae</taxon>
        <taxon>Avena</taxon>
    </lineage>
</organism>
<evidence type="ECO:0000313" key="1">
    <source>
        <dbReference type="EnsemblPlants" id="AVESA.00010b.r2.4AG0596800.2.CDS"/>
    </source>
</evidence>
<name>A0ACD5WCH3_AVESA</name>
<dbReference type="Proteomes" id="UP001732700">
    <property type="component" value="Chromosome 4A"/>
</dbReference>
<reference evidence="1" key="1">
    <citation type="submission" date="2021-05" db="EMBL/GenBank/DDBJ databases">
        <authorList>
            <person name="Scholz U."/>
            <person name="Mascher M."/>
            <person name="Fiebig A."/>
        </authorList>
    </citation>
    <scope>NUCLEOTIDE SEQUENCE [LARGE SCALE GENOMIC DNA]</scope>
</reference>
<dbReference type="EnsemblPlants" id="AVESA.00010b.r2.4AG0596800.2">
    <property type="protein sequence ID" value="AVESA.00010b.r2.4AG0596800.2.CDS"/>
    <property type="gene ID" value="AVESA.00010b.r2.4AG0596800"/>
</dbReference>
<keyword evidence="2" id="KW-1185">Reference proteome</keyword>
<accession>A0ACD5WCH3</accession>
<sequence>MQQGNRLSWSDLQCLARRKPAASSSDRAAAAEAAADGGNGRCLAKALSIPHLTAIGVGSTIGAGIYVLVGTVAREHAGPALTVSFLIAGIAAALSAMCYAELSCRFPSAGSAYHYSYICIGESVAWLIGWALILEYTIGGSTVARGISPNLALFFGGQDKLPFFLAQVHVKWLDTPVDPCAAILVLIVTALLCLGIKESSLVEGVITIANIVIMLFIICAGGWLGFRNGWPGYNVPKGYFPNGASGVFSGSATLFFAYIGFDAVASTAEEVKNPQRDLPLGMGLTLSLCCFLYMMVSVVIVGLVPYYAMDPDTPISSAFAQYGMEWAVYVISTGAVLALIASLIGAILPQPRIVMAMARDGLLPPIFSAVDQRTQVPTLSTILTGICAAFLAFFMDVSQLAGMVSVGTLLAFTMVAISVLIVRYAPPNEMPMEGAGPGSLESLASQTERSEPDEEILGGPFGNVQEAPTASEVSNIVRRQKAKRCIVLVCIGVIIFVSAVSLSSLAFYIQCTICAFSGLLLLSSAIVLSCTGQDKNSSRKTVGFMCPFVPILPVCCILINVYLLMKLGTHTWIRVSVWLAAGALIYLFYGRSHSSLTSTAYQRVSPA</sequence>
<proteinExistence type="predicted"/>
<reference evidence="1" key="2">
    <citation type="submission" date="2025-09" db="UniProtKB">
        <authorList>
            <consortium name="EnsemblPlants"/>
        </authorList>
    </citation>
    <scope>IDENTIFICATION</scope>
</reference>
<protein>
    <submittedName>
        <fullName evidence="1">Uncharacterized protein</fullName>
    </submittedName>
</protein>